<evidence type="ECO:0000256" key="5">
    <source>
        <dbReference type="ARBA" id="ARBA00022490"/>
    </source>
</evidence>
<comment type="pathway">
    <text evidence="1 8 9">Carbohydrate degradation; glycolysis; D-glyceraldehyde 3-phosphate from glycerone phosphate: step 1/1.</text>
</comment>
<dbReference type="InterPro" id="IPR013785">
    <property type="entry name" value="Aldolase_TIM"/>
</dbReference>
<evidence type="ECO:0000256" key="9">
    <source>
        <dbReference type="RuleBase" id="RU363013"/>
    </source>
</evidence>
<feature type="binding site" evidence="8">
    <location>
        <begin position="263"/>
        <end position="264"/>
    </location>
    <ligand>
        <name>substrate</name>
    </ligand>
</feature>
<dbReference type="NCBIfam" id="TIGR00419">
    <property type="entry name" value="tim"/>
    <property type="match status" value="1"/>
</dbReference>
<evidence type="ECO:0000256" key="7">
    <source>
        <dbReference type="ARBA" id="ARBA00023235"/>
    </source>
</evidence>
<evidence type="ECO:0000256" key="4">
    <source>
        <dbReference type="ARBA" id="ARBA00022432"/>
    </source>
</evidence>
<comment type="catalytic activity">
    <reaction evidence="8 9">
        <text>D-glyceraldehyde 3-phosphate = dihydroxyacetone phosphate</text>
        <dbReference type="Rhea" id="RHEA:18585"/>
        <dbReference type="ChEBI" id="CHEBI:57642"/>
        <dbReference type="ChEBI" id="CHEBI:59776"/>
        <dbReference type="EC" id="5.3.1.1"/>
    </reaction>
</comment>
<keyword evidence="7 8" id="KW-0413">Isomerase</keyword>
<dbReference type="Proteomes" id="UP000494115">
    <property type="component" value="Unassembled WGS sequence"/>
</dbReference>
<sequence>MGGSEAPFGHSSDGLQKCGANCMSRMPESSVSTKLVIGNWKMHGGLRSNEVLLNALVDGMKSMPPGLKVGVCVPFPYLAQANALLAGSRVEWGVQDLSSHHEGAYTGEVSAVMAADFGTRYAIVGHSERREYHREGAILVAEKAERALEAGLTPIVCVGETAEEREYAFTERVLSAQLSAVLDRLSVEQAASMVLAYEPVWAIGSGTSAGVDDVRDVHAFLRGQLAAKGEAVGRIPVLYGGSLKPENAAALFAVPNVDGGLVGGASLSADKFLPICEAGAGQWALG</sequence>
<dbReference type="GO" id="GO:0005829">
    <property type="term" value="C:cytosol"/>
    <property type="evidence" value="ECO:0007669"/>
    <property type="project" value="TreeGrafter"/>
</dbReference>
<dbReference type="EC" id="5.3.1.1" evidence="8 9"/>
<keyword evidence="6 8" id="KW-0324">Glycolysis</keyword>
<keyword evidence="5 8" id="KW-0963">Cytoplasm</keyword>
<evidence type="ECO:0000313" key="10">
    <source>
        <dbReference type="EMBL" id="CAB3785849.1"/>
    </source>
</evidence>
<organism evidence="10 11">
    <name type="scientific">Pararobbsia alpina</name>
    <dbReference type="NCBI Taxonomy" id="621374"/>
    <lineage>
        <taxon>Bacteria</taxon>
        <taxon>Pseudomonadati</taxon>
        <taxon>Pseudomonadota</taxon>
        <taxon>Betaproteobacteria</taxon>
        <taxon>Burkholderiales</taxon>
        <taxon>Burkholderiaceae</taxon>
        <taxon>Pararobbsia</taxon>
    </lineage>
</organism>
<feature type="active site" description="Electrophile" evidence="8">
    <location>
        <position position="126"/>
    </location>
</feature>
<accession>A0A6S7CBT1</accession>
<dbReference type="Pfam" id="PF00121">
    <property type="entry name" value="TIM"/>
    <property type="match status" value="1"/>
</dbReference>
<evidence type="ECO:0000313" key="11">
    <source>
        <dbReference type="Proteomes" id="UP000494115"/>
    </source>
</evidence>
<dbReference type="PANTHER" id="PTHR21139">
    <property type="entry name" value="TRIOSEPHOSPHATE ISOMERASE"/>
    <property type="match status" value="1"/>
</dbReference>
<dbReference type="HAMAP" id="MF_00147_B">
    <property type="entry name" value="TIM_B"/>
    <property type="match status" value="1"/>
</dbReference>
<comment type="pathway">
    <text evidence="2">Carbohydrate metabolism; erythritol degradation.</text>
</comment>
<dbReference type="FunFam" id="3.20.20.70:FF:000016">
    <property type="entry name" value="Triosephosphate isomerase"/>
    <property type="match status" value="1"/>
</dbReference>
<dbReference type="InterPro" id="IPR000652">
    <property type="entry name" value="Triosephosphate_isomerase"/>
</dbReference>
<evidence type="ECO:0000256" key="3">
    <source>
        <dbReference type="ARBA" id="ARBA00007422"/>
    </source>
</evidence>
<dbReference type="InterPro" id="IPR035990">
    <property type="entry name" value="TIM_sf"/>
</dbReference>
<feature type="binding site" evidence="8">
    <location>
        <begin position="39"/>
        <end position="41"/>
    </location>
    <ligand>
        <name>substrate</name>
    </ligand>
</feature>
<feature type="binding site" evidence="8">
    <location>
        <position position="204"/>
    </location>
    <ligand>
        <name>substrate</name>
    </ligand>
</feature>
<dbReference type="CDD" id="cd00311">
    <property type="entry name" value="TIM"/>
    <property type="match status" value="1"/>
</dbReference>
<dbReference type="GO" id="GO:0019563">
    <property type="term" value="P:glycerol catabolic process"/>
    <property type="evidence" value="ECO:0007669"/>
    <property type="project" value="TreeGrafter"/>
</dbReference>
<feature type="binding site" evidence="8">
    <location>
        <position position="242"/>
    </location>
    <ligand>
        <name>substrate</name>
    </ligand>
</feature>
<reference evidence="10 11" key="1">
    <citation type="submission" date="2020-04" db="EMBL/GenBank/DDBJ databases">
        <authorList>
            <person name="De Canck E."/>
        </authorList>
    </citation>
    <scope>NUCLEOTIDE SEQUENCE [LARGE SCALE GENOMIC DNA]</scope>
    <source>
        <strain evidence="10 11">LMG 28138</strain>
    </source>
</reference>
<evidence type="ECO:0000256" key="2">
    <source>
        <dbReference type="ARBA" id="ARBA00004939"/>
    </source>
</evidence>
<dbReference type="UniPathway" id="UPA00138"/>
<dbReference type="UniPathway" id="UPA00109">
    <property type="reaction ID" value="UER00189"/>
</dbReference>
<dbReference type="PROSITE" id="PS00171">
    <property type="entry name" value="TIM_1"/>
    <property type="match status" value="1"/>
</dbReference>
<dbReference type="InterPro" id="IPR020861">
    <property type="entry name" value="Triosephosphate_isomerase_AS"/>
</dbReference>
<keyword evidence="4 8" id="KW-0312">Gluconeogenesis</keyword>
<comment type="similarity">
    <text evidence="3 8 9">Belongs to the triosephosphate isomerase family.</text>
</comment>
<dbReference type="EMBL" id="CADIKM010000007">
    <property type="protein sequence ID" value="CAB3785849.1"/>
    <property type="molecule type" value="Genomic_DNA"/>
</dbReference>
<evidence type="ECO:0000256" key="1">
    <source>
        <dbReference type="ARBA" id="ARBA00004680"/>
    </source>
</evidence>
<dbReference type="GO" id="GO:0004807">
    <property type="term" value="F:triose-phosphate isomerase activity"/>
    <property type="evidence" value="ECO:0007669"/>
    <property type="project" value="UniProtKB-UniRule"/>
</dbReference>
<evidence type="ECO:0000256" key="6">
    <source>
        <dbReference type="ARBA" id="ARBA00023152"/>
    </source>
</evidence>
<comment type="subunit">
    <text evidence="8 9">Homodimer.</text>
</comment>
<protein>
    <recommendedName>
        <fullName evidence="8 9">Triosephosphate isomerase</fullName>
        <shortName evidence="8">TIM</shortName>
        <shortName evidence="8">TPI</shortName>
        <ecNumber evidence="8 9">5.3.1.1</ecNumber>
    </recommendedName>
    <alternativeName>
        <fullName evidence="8">Triose-phosphate isomerase</fullName>
    </alternativeName>
</protein>
<gene>
    <name evidence="8 10" type="primary">tpiA</name>
    <name evidence="10" type="ORF">LMG28138_02071</name>
</gene>
<keyword evidence="11" id="KW-1185">Reference proteome</keyword>
<proteinExistence type="inferred from homology"/>
<dbReference type="PANTHER" id="PTHR21139:SF42">
    <property type="entry name" value="TRIOSEPHOSPHATE ISOMERASE"/>
    <property type="match status" value="1"/>
</dbReference>
<dbReference type="AlphaFoldDB" id="A0A6S7CBT1"/>
<comment type="subcellular location">
    <subcellularLocation>
        <location evidence="8 9">Cytoplasm</location>
    </subcellularLocation>
</comment>
<dbReference type="SUPFAM" id="SSF51351">
    <property type="entry name" value="Triosephosphate isomerase (TIM)"/>
    <property type="match status" value="1"/>
</dbReference>
<dbReference type="InterPro" id="IPR022896">
    <property type="entry name" value="TrioseP_Isoase_bac/euk"/>
</dbReference>
<dbReference type="GO" id="GO:0006096">
    <property type="term" value="P:glycolytic process"/>
    <property type="evidence" value="ECO:0007669"/>
    <property type="project" value="UniProtKB-UniRule"/>
</dbReference>
<dbReference type="GO" id="GO:0046166">
    <property type="term" value="P:glyceraldehyde-3-phosphate biosynthetic process"/>
    <property type="evidence" value="ECO:0007669"/>
    <property type="project" value="TreeGrafter"/>
</dbReference>
<dbReference type="PROSITE" id="PS51440">
    <property type="entry name" value="TIM_2"/>
    <property type="match status" value="1"/>
</dbReference>
<feature type="active site" description="Proton acceptor" evidence="8">
    <location>
        <position position="198"/>
    </location>
</feature>
<dbReference type="GO" id="GO:0006094">
    <property type="term" value="P:gluconeogenesis"/>
    <property type="evidence" value="ECO:0007669"/>
    <property type="project" value="UniProtKB-UniRule"/>
</dbReference>
<name>A0A6S7CBT1_9BURK</name>
<comment type="function">
    <text evidence="8">Involved in the gluconeogenesis. Catalyzes stereospecifically the conversion of dihydroxyacetone phosphate (DHAP) to D-glyceraldehyde-3-phosphate (G3P).</text>
</comment>
<evidence type="ECO:0000256" key="8">
    <source>
        <dbReference type="HAMAP-Rule" id="MF_00147"/>
    </source>
</evidence>
<comment type="pathway">
    <text evidence="8 9">Carbohydrate biosynthesis; gluconeogenesis.</text>
</comment>
<dbReference type="Gene3D" id="3.20.20.70">
    <property type="entry name" value="Aldolase class I"/>
    <property type="match status" value="1"/>
</dbReference>